<feature type="compositionally biased region" description="Polar residues" evidence="1">
    <location>
        <begin position="213"/>
        <end position="223"/>
    </location>
</feature>
<feature type="region of interest" description="Disordered" evidence="1">
    <location>
        <begin position="28"/>
        <end position="68"/>
    </location>
</feature>
<proteinExistence type="predicted"/>
<dbReference type="HOGENOM" id="CLU_524794_0_0_1"/>
<evidence type="ECO:0000313" key="3">
    <source>
        <dbReference type="EMBL" id="EJU06471.1"/>
    </source>
</evidence>
<feature type="compositionally biased region" description="Low complexity" evidence="1">
    <location>
        <begin position="367"/>
        <end position="376"/>
    </location>
</feature>
<feature type="compositionally biased region" description="Acidic residues" evidence="1">
    <location>
        <begin position="484"/>
        <end position="493"/>
    </location>
</feature>
<feature type="compositionally biased region" description="Polar residues" evidence="1">
    <location>
        <begin position="494"/>
        <end position="504"/>
    </location>
</feature>
<feature type="compositionally biased region" description="Acidic residues" evidence="1">
    <location>
        <begin position="273"/>
        <end position="314"/>
    </location>
</feature>
<feature type="compositionally biased region" description="Polar residues" evidence="1">
    <location>
        <begin position="405"/>
        <end position="423"/>
    </location>
</feature>
<feature type="compositionally biased region" description="Acidic residues" evidence="1">
    <location>
        <begin position="323"/>
        <end position="333"/>
    </location>
</feature>
<feature type="region of interest" description="Disordered" evidence="1">
    <location>
        <begin position="152"/>
        <end position="519"/>
    </location>
</feature>
<feature type="compositionally biased region" description="Acidic residues" evidence="1">
    <location>
        <begin position="190"/>
        <end position="210"/>
    </location>
</feature>
<dbReference type="OMA" id="AKEWECV"/>
<feature type="domain" description="Transcription elongation factor Eaf N-terminal" evidence="2">
    <location>
        <begin position="15"/>
        <end position="138"/>
    </location>
</feature>
<evidence type="ECO:0000259" key="2">
    <source>
        <dbReference type="Pfam" id="PF09816"/>
    </source>
</evidence>
<accession>M5G8D0</accession>
<evidence type="ECO:0000313" key="4">
    <source>
        <dbReference type="Proteomes" id="UP000030653"/>
    </source>
</evidence>
<dbReference type="Proteomes" id="UP000030653">
    <property type="component" value="Unassembled WGS sequence"/>
</dbReference>
<name>M5G8D0_DACPD</name>
<dbReference type="InterPro" id="IPR019194">
    <property type="entry name" value="Tscrpt_elong_fac_Eaf_N"/>
</dbReference>
<sequence>MAAVSPLLLPSSGTHPVRIGTSLKRKFASLDADSNPGGRRQRQRRELPESEFHAVQFGRQPESVDPASGSMFDTTGGAGDGSSKIQVERQSATGERFLFTGTQTASKLRDCLLLWDPNTNSFTLEVLSSSTTLAYDRSATNVLRRQQGIEVSLTPSAGGSGSGSGGSAVQPPAVGGDEPTPLDLGGYGDADMDAEADADAEGDPDVDEEPSPVNRNTNTSEETYVNADLDPDLEEPELQAYRPAPAPVLRQRQPPRTIPAYEEIDMRAGYVSEDSDLLAEGDGDVGDVGDLDADGVTDADAEGVTDDAEAEVEVEPTAHEQEQDADEELDDFLLADLTAHQEEEEEEPEPEPTPVPEPEHRSRRGRSSTSHAHAAPTQPPVPPTRPQPPALRTLALPTARRMSLRSATTQAINSVSSASTLPSPGTAVNGANGAEKKWDDDSDSDSEDDEDDEEEGDGEDSEFDFLAAELNDPGQEEQSQAPAEGDEDWEDVESGQSPLAGQSRSRGRQLDIWGDEDDE</sequence>
<evidence type="ECO:0000256" key="1">
    <source>
        <dbReference type="SAM" id="MobiDB-lite"/>
    </source>
</evidence>
<reference evidence="3 4" key="1">
    <citation type="journal article" date="2012" name="Science">
        <title>The Paleozoic origin of enzymatic lignin decomposition reconstructed from 31 fungal genomes.</title>
        <authorList>
            <person name="Floudas D."/>
            <person name="Binder M."/>
            <person name="Riley R."/>
            <person name="Barry K."/>
            <person name="Blanchette R.A."/>
            <person name="Henrissat B."/>
            <person name="Martinez A.T."/>
            <person name="Otillar R."/>
            <person name="Spatafora J.W."/>
            <person name="Yadav J.S."/>
            <person name="Aerts A."/>
            <person name="Benoit I."/>
            <person name="Boyd A."/>
            <person name="Carlson A."/>
            <person name="Copeland A."/>
            <person name="Coutinho P.M."/>
            <person name="de Vries R.P."/>
            <person name="Ferreira P."/>
            <person name="Findley K."/>
            <person name="Foster B."/>
            <person name="Gaskell J."/>
            <person name="Glotzer D."/>
            <person name="Gorecki P."/>
            <person name="Heitman J."/>
            <person name="Hesse C."/>
            <person name="Hori C."/>
            <person name="Igarashi K."/>
            <person name="Jurgens J.A."/>
            <person name="Kallen N."/>
            <person name="Kersten P."/>
            <person name="Kohler A."/>
            <person name="Kuees U."/>
            <person name="Kumar T.K.A."/>
            <person name="Kuo A."/>
            <person name="LaButti K."/>
            <person name="Larrondo L.F."/>
            <person name="Lindquist E."/>
            <person name="Ling A."/>
            <person name="Lombard V."/>
            <person name="Lucas S."/>
            <person name="Lundell T."/>
            <person name="Martin R."/>
            <person name="McLaughlin D.J."/>
            <person name="Morgenstern I."/>
            <person name="Morin E."/>
            <person name="Murat C."/>
            <person name="Nagy L.G."/>
            <person name="Nolan M."/>
            <person name="Ohm R.A."/>
            <person name="Patyshakuliyeva A."/>
            <person name="Rokas A."/>
            <person name="Ruiz-Duenas F.J."/>
            <person name="Sabat G."/>
            <person name="Salamov A."/>
            <person name="Samejima M."/>
            <person name="Schmutz J."/>
            <person name="Slot J.C."/>
            <person name="St John F."/>
            <person name="Stenlid J."/>
            <person name="Sun H."/>
            <person name="Sun S."/>
            <person name="Syed K."/>
            <person name="Tsang A."/>
            <person name="Wiebenga A."/>
            <person name="Young D."/>
            <person name="Pisabarro A."/>
            <person name="Eastwood D.C."/>
            <person name="Martin F."/>
            <person name="Cullen D."/>
            <person name="Grigoriev I.V."/>
            <person name="Hibbett D.S."/>
        </authorList>
    </citation>
    <scope>NUCLEOTIDE SEQUENCE [LARGE SCALE GENOMIC DNA]</scope>
    <source>
        <strain evidence="3 4">DJM-731 SS1</strain>
    </source>
</reference>
<dbReference type="AlphaFoldDB" id="M5G8D0"/>
<dbReference type="OrthoDB" id="125903at2759"/>
<dbReference type="GeneID" id="63682812"/>
<dbReference type="Pfam" id="PF09816">
    <property type="entry name" value="EAF"/>
    <property type="match status" value="1"/>
</dbReference>
<protein>
    <recommendedName>
        <fullName evidence="2">Transcription elongation factor Eaf N-terminal domain-containing protein</fullName>
    </recommendedName>
</protein>
<dbReference type="STRING" id="1858805.M5G8D0"/>
<dbReference type="RefSeq" id="XP_040633365.1">
    <property type="nucleotide sequence ID" value="XM_040767750.1"/>
</dbReference>
<organism evidence="3 4">
    <name type="scientific">Dacryopinax primogenitus (strain DJM 731)</name>
    <name type="common">Brown rot fungus</name>
    <dbReference type="NCBI Taxonomy" id="1858805"/>
    <lineage>
        <taxon>Eukaryota</taxon>
        <taxon>Fungi</taxon>
        <taxon>Dikarya</taxon>
        <taxon>Basidiomycota</taxon>
        <taxon>Agaricomycotina</taxon>
        <taxon>Dacrymycetes</taxon>
        <taxon>Dacrymycetales</taxon>
        <taxon>Dacrymycetaceae</taxon>
        <taxon>Dacryopinax</taxon>
    </lineage>
</organism>
<gene>
    <name evidence="3" type="ORF">DACRYDRAFT_103417</name>
</gene>
<dbReference type="EMBL" id="JH795855">
    <property type="protein sequence ID" value="EJU06471.1"/>
    <property type="molecule type" value="Genomic_DNA"/>
</dbReference>
<feature type="compositionally biased region" description="Pro residues" evidence="1">
    <location>
        <begin position="377"/>
        <end position="389"/>
    </location>
</feature>
<feature type="compositionally biased region" description="Acidic residues" evidence="1">
    <location>
        <begin position="440"/>
        <end position="463"/>
    </location>
</feature>
<keyword evidence="4" id="KW-1185">Reference proteome</keyword>